<comment type="catalytic activity">
    <reaction evidence="1">
        <text>O-phospho-L-threonyl-[protein] + H2O = L-threonyl-[protein] + phosphate</text>
        <dbReference type="Rhea" id="RHEA:47004"/>
        <dbReference type="Rhea" id="RHEA-COMP:11060"/>
        <dbReference type="Rhea" id="RHEA-COMP:11605"/>
        <dbReference type="ChEBI" id="CHEBI:15377"/>
        <dbReference type="ChEBI" id="CHEBI:30013"/>
        <dbReference type="ChEBI" id="CHEBI:43474"/>
        <dbReference type="ChEBI" id="CHEBI:61977"/>
        <dbReference type="EC" id="3.1.3.16"/>
    </reaction>
</comment>
<accession>A0A1Q2YBP8</accession>
<feature type="region of interest" description="Disordered" evidence="2">
    <location>
        <begin position="45"/>
        <end position="69"/>
    </location>
</feature>
<evidence type="ECO:0000256" key="1">
    <source>
        <dbReference type="RuleBase" id="RU366020"/>
    </source>
</evidence>
<keyword evidence="1" id="KW-0904">Protein phosphatase</keyword>
<dbReference type="SMART" id="SM00332">
    <property type="entry name" value="PP2Cc"/>
    <property type="match status" value="1"/>
</dbReference>
<dbReference type="GO" id="GO:0004722">
    <property type="term" value="F:protein serine/threonine phosphatase activity"/>
    <property type="evidence" value="ECO:0007669"/>
    <property type="project" value="UniProtKB-EC"/>
</dbReference>
<dbReference type="EC" id="3.1.3.16" evidence="1"/>
<dbReference type="PANTHER" id="PTHR12320:SF1">
    <property type="entry name" value="PROTEIN PHOSPHATASE PTC7 HOMOLOG"/>
    <property type="match status" value="1"/>
</dbReference>
<protein>
    <recommendedName>
        <fullName evidence="1">Protein phosphatase</fullName>
        <ecNumber evidence="1">3.1.3.16</ecNumber>
    </recommendedName>
</protein>
<keyword evidence="1" id="KW-0460">Magnesium</keyword>
<organism evidence="4 5">
    <name type="scientific">Pichia membranifaciens</name>
    <dbReference type="NCBI Taxonomy" id="4926"/>
    <lineage>
        <taxon>Eukaryota</taxon>
        <taxon>Fungi</taxon>
        <taxon>Dikarya</taxon>
        <taxon>Ascomycota</taxon>
        <taxon>Saccharomycotina</taxon>
        <taxon>Pichiomycetes</taxon>
        <taxon>Pichiales</taxon>
        <taxon>Pichiaceae</taxon>
        <taxon>Pichia</taxon>
    </lineage>
</organism>
<sequence>MYSQTSKRLITITSKVLDRNLLRNHDVLTLKVKCSFSQNGQRISFHSTRQKHRAKNSNNGNNNNNGNVYSISNVNQRNSCFSTFGSFRKFSSSTEDAFRRFRSFANGEQFTKRFVDSSLQYTVSVAFSPKDRLKNNMSDDDGAFDDGEFVQNFKALNAKNVYESPTGEDNYILAYTEIGIIIGVLDGVGGWSEQGFDSSAISRELANKVTIFYLENPSLPPQEILQKSFEAVKEEGKVKVGSTTICFGIIDGKTGKLSALNLGDSWFGIFRKNENSRYKCTYQSVEQVYYFNAPYQLSIIPDDFLELAKKRGSKYLMNEPDESADYSYELKSGDIIVFTTDGMVDNVFPDDIEIYLNDNANEGVKLSENLGSLNKILVQQTTVLSLNTNFKSAFSQKLSSLTGQDYIGGKPDDITSVMVYVK</sequence>
<evidence type="ECO:0000259" key="3">
    <source>
        <dbReference type="PROSITE" id="PS51746"/>
    </source>
</evidence>
<dbReference type="SMART" id="SM00331">
    <property type="entry name" value="PP2C_SIG"/>
    <property type="match status" value="1"/>
</dbReference>
<proteinExistence type="inferred from homology"/>
<dbReference type="Pfam" id="PF07228">
    <property type="entry name" value="SpoIIE"/>
    <property type="match status" value="1"/>
</dbReference>
<dbReference type="EMBL" id="BDGI01000013">
    <property type="protein sequence ID" value="GAV26960.1"/>
    <property type="molecule type" value="Genomic_DNA"/>
</dbReference>
<dbReference type="OrthoDB" id="60843at2759"/>
<keyword evidence="5" id="KW-1185">Reference proteome</keyword>
<dbReference type="InterPro" id="IPR001932">
    <property type="entry name" value="PPM-type_phosphatase-like_dom"/>
</dbReference>
<name>A0A1Q2YBP8_9ASCO</name>
<evidence type="ECO:0000313" key="5">
    <source>
        <dbReference type="Proteomes" id="UP000186136"/>
    </source>
</evidence>
<evidence type="ECO:0000313" key="4">
    <source>
        <dbReference type="EMBL" id="GAV26960.1"/>
    </source>
</evidence>
<reference evidence="4 5" key="1">
    <citation type="submission" date="2016-08" db="EMBL/GenBank/DDBJ databases">
        <title>Whole genome shotgun sequence of Pichia membranifaciens KS47-1.</title>
        <authorList>
            <person name="Konishi M."/>
            <person name="Ishida M."/>
            <person name="Arakawa T."/>
            <person name="Kato Y."/>
            <person name="Horiuchi J."/>
        </authorList>
    </citation>
    <scope>NUCLEOTIDE SEQUENCE [LARGE SCALE GENOMIC DNA]</scope>
    <source>
        <strain evidence="4 5">KS47-1</strain>
    </source>
</reference>
<comment type="similarity">
    <text evidence="1">Belongs to the PP2C family.</text>
</comment>
<dbReference type="AlphaFoldDB" id="A0A1Q2YBP8"/>
<evidence type="ECO:0000256" key="2">
    <source>
        <dbReference type="SAM" id="MobiDB-lite"/>
    </source>
</evidence>
<keyword evidence="1" id="KW-0464">Manganese</keyword>
<comment type="cofactor">
    <cofactor evidence="1">
        <name>Mn(2+)</name>
        <dbReference type="ChEBI" id="CHEBI:29035"/>
    </cofactor>
</comment>
<dbReference type="PROSITE" id="PS51746">
    <property type="entry name" value="PPM_2"/>
    <property type="match status" value="1"/>
</dbReference>
<dbReference type="GO" id="GO:0046872">
    <property type="term" value="F:metal ion binding"/>
    <property type="evidence" value="ECO:0007669"/>
    <property type="project" value="UniProtKB-UniRule"/>
</dbReference>
<dbReference type="Gene3D" id="3.60.40.10">
    <property type="entry name" value="PPM-type phosphatase domain"/>
    <property type="match status" value="1"/>
</dbReference>
<dbReference type="Proteomes" id="UP000186136">
    <property type="component" value="Unassembled WGS sequence"/>
</dbReference>
<comment type="cofactor">
    <cofactor evidence="1">
        <name>Mg(2+)</name>
        <dbReference type="ChEBI" id="CHEBI:18420"/>
    </cofactor>
</comment>
<keyword evidence="1" id="KW-0378">Hydrolase</keyword>
<dbReference type="PANTHER" id="PTHR12320">
    <property type="entry name" value="PROTEIN PHOSPHATASE 2C"/>
    <property type="match status" value="1"/>
</dbReference>
<dbReference type="InterPro" id="IPR039123">
    <property type="entry name" value="PPTC7"/>
</dbReference>
<gene>
    <name evidence="4" type="ORF">PMKS-000421</name>
</gene>
<feature type="domain" description="PPM-type phosphatase" evidence="3">
    <location>
        <begin position="150"/>
        <end position="421"/>
    </location>
</feature>
<dbReference type="InterPro" id="IPR036457">
    <property type="entry name" value="PPM-type-like_dom_sf"/>
</dbReference>
<comment type="caution">
    <text evidence="4">The sequence shown here is derived from an EMBL/GenBank/DDBJ whole genome shotgun (WGS) entry which is preliminary data.</text>
</comment>
<comment type="catalytic activity">
    <reaction evidence="1">
        <text>O-phospho-L-seryl-[protein] + H2O = L-seryl-[protein] + phosphate</text>
        <dbReference type="Rhea" id="RHEA:20629"/>
        <dbReference type="Rhea" id="RHEA-COMP:9863"/>
        <dbReference type="Rhea" id="RHEA-COMP:11604"/>
        <dbReference type="ChEBI" id="CHEBI:15377"/>
        <dbReference type="ChEBI" id="CHEBI:29999"/>
        <dbReference type="ChEBI" id="CHEBI:43474"/>
        <dbReference type="ChEBI" id="CHEBI:83421"/>
        <dbReference type="EC" id="3.1.3.16"/>
    </reaction>
</comment>
<feature type="compositionally biased region" description="Low complexity" evidence="2">
    <location>
        <begin position="56"/>
        <end position="69"/>
    </location>
</feature>
<keyword evidence="1" id="KW-0479">Metal-binding</keyword>
<dbReference type="SUPFAM" id="SSF81606">
    <property type="entry name" value="PP2C-like"/>
    <property type="match status" value="1"/>
</dbReference>